<dbReference type="Pfam" id="PF13472">
    <property type="entry name" value="Lipase_GDSL_2"/>
    <property type="match status" value="1"/>
</dbReference>
<evidence type="ECO:0000259" key="1">
    <source>
        <dbReference type="Pfam" id="PF13472"/>
    </source>
</evidence>
<sequence length="235" mass="25357">MPAFDQLIRIPLVPLLVAQGLGVRRRVNQLPEPPGARSGTAGDGPPMRLLIIGDSSAAGVGATTQAKALSGQLVDHLSQTHRVHWRLEAATSATTWVTLNHIETLMPQSVDVVVSALGVNDVTRATSLGTWVARQKQLADLMSATYGARLMVASGLPPMGLYPELPQPLRWVLGEQAKRLDRGLADLAARHPILTHLPIDIPFEPRFQASDGYHPSEDAYALWAKLIAGHIYANL</sequence>
<feature type="domain" description="SGNH hydrolase-type esterase" evidence="1">
    <location>
        <begin position="52"/>
        <end position="222"/>
    </location>
</feature>
<protein>
    <submittedName>
        <fullName evidence="2">Lysophospholipase L1</fullName>
    </submittedName>
</protein>
<dbReference type="GO" id="GO:0016788">
    <property type="term" value="F:hydrolase activity, acting on ester bonds"/>
    <property type="evidence" value="ECO:0007669"/>
    <property type="project" value="UniProtKB-ARBA"/>
</dbReference>
<dbReference type="Gene3D" id="3.40.50.1110">
    <property type="entry name" value="SGNH hydrolase"/>
    <property type="match status" value="1"/>
</dbReference>
<dbReference type="Proteomes" id="UP000198851">
    <property type="component" value="Unassembled WGS sequence"/>
</dbReference>
<dbReference type="CDD" id="cd01836">
    <property type="entry name" value="FeeA_FeeB_like"/>
    <property type="match status" value="1"/>
</dbReference>
<dbReference type="SUPFAM" id="SSF52266">
    <property type="entry name" value="SGNH hydrolase"/>
    <property type="match status" value="1"/>
</dbReference>
<proteinExistence type="predicted"/>
<keyword evidence="3" id="KW-1185">Reference proteome</keyword>
<dbReference type="AlphaFoldDB" id="A0A1I4FIG8"/>
<organism evidence="2 3">
    <name type="scientific">Shimia haliotis</name>
    <dbReference type="NCBI Taxonomy" id="1280847"/>
    <lineage>
        <taxon>Bacteria</taxon>
        <taxon>Pseudomonadati</taxon>
        <taxon>Pseudomonadota</taxon>
        <taxon>Alphaproteobacteria</taxon>
        <taxon>Rhodobacterales</taxon>
        <taxon>Roseobacteraceae</taxon>
    </lineage>
</organism>
<accession>A0A1I4FIG8</accession>
<evidence type="ECO:0000313" key="3">
    <source>
        <dbReference type="Proteomes" id="UP000198851"/>
    </source>
</evidence>
<dbReference type="EMBL" id="FOSZ01000006">
    <property type="protein sequence ID" value="SFL17745.1"/>
    <property type="molecule type" value="Genomic_DNA"/>
</dbReference>
<dbReference type="InterPro" id="IPR036514">
    <property type="entry name" value="SGNH_hydro_sf"/>
</dbReference>
<gene>
    <name evidence="2" type="ORF">SAMN04488036_10676</name>
</gene>
<evidence type="ECO:0000313" key="2">
    <source>
        <dbReference type="EMBL" id="SFL17745.1"/>
    </source>
</evidence>
<reference evidence="3" key="1">
    <citation type="submission" date="2016-10" db="EMBL/GenBank/DDBJ databases">
        <authorList>
            <person name="Varghese N."/>
            <person name="Submissions S."/>
        </authorList>
    </citation>
    <scope>NUCLEOTIDE SEQUENCE [LARGE SCALE GENOMIC DNA]</scope>
    <source>
        <strain evidence="3">DSM 28453</strain>
    </source>
</reference>
<dbReference type="RefSeq" id="WP_212611547.1">
    <property type="nucleotide sequence ID" value="NZ_FOSZ01000006.1"/>
</dbReference>
<dbReference type="InterPro" id="IPR013830">
    <property type="entry name" value="SGNH_hydro"/>
</dbReference>
<name>A0A1I4FIG8_9RHOB</name>
<dbReference type="STRING" id="1280847.SAMN04488036_10676"/>